<dbReference type="RefSeq" id="WP_144350786.1">
    <property type="nucleotide sequence ID" value="NZ_CP036259.1"/>
</dbReference>
<dbReference type="EMBL" id="CP036259">
    <property type="protein sequence ID" value="QDR81273.1"/>
    <property type="molecule type" value="Genomic_DNA"/>
</dbReference>
<protein>
    <submittedName>
        <fullName evidence="1">Uncharacterized protein</fullName>
    </submittedName>
</protein>
<evidence type="ECO:0000313" key="2">
    <source>
        <dbReference type="Proteomes" id="UP000320776"/>
    </source>
</evidence>
<accession>A0A517DVA8</accession>
<dbReference type="OrthoDB" id="1707630at2"/>
<dbReference type="Proteomes" id="UP000320776">
    <property type="component" value="Chromosome"/>
</dbReference>
<gene>
    <name evidence="1" type="ORF">SPTER_26480</name>
</gene>
<organism evidence="1 2">
    <name type="scientific">Sporomusa termitida</name>
    <dbReference type="NCBI Taxonomy" id="2377"/>
    <lineage>
        <taxon>Bacteria</taxon>
        <taxon>Bacillati</taxon>
        <taxon>Bacillota</taxon>
        <taxon>Negativicutes</taxon>
        <taxon>Selenomonadales</taxon>
        <taxon>Sporomusaceae</taxon>
        <taxon>Sporomusa</taxon>
    </lineage>
</organism>
<sequence>MTNEEFQRLVLEKLGKLEQGQQHLFEHLNSVESKINTGFKNTREANDALLGLVEKTYREAEFIPRVEAKIDLLAKRLFENEAEIALLKRAK</sequence>
<reference evidence="1 2" key="1">
    <citation type="submission" date="2019-02" db="EMBL/GenBank/DDBJ databases">
        <title>Closed genome of Sporomusa termitida DSM 4440.</title>
        <authorList>
            <person name="Poehlein A."/>
            <person name="Daniel R."/>
        </authorList>
    </citation>
    <scope>NUCLEOTIDE SEQUENCE [LARGE SCALE GENOMIC DNA]</scope>
    <source>
        <strain evidence="1 2">DSM 4440</strain>
    </source>
</reference>
<keyword evidence="2" id="KW-1185">Reference proteome</keyword>
<name>A0A517DVA8_9FIRM</name>
<evidence type="ECO:0000313" key="1">
    <source>
        <dbReference type="EMBL" id="QDR81273.1"/>
    </source>
</evidence>
<dbReference type="AlphaFoldDB" id="A0A517DVA8"/>
<dbReference type="KEGG" id="sted:SPTER_26480"/>
<proteinExistence type="predicted"/>